<reference evidence="1 2" key="1">
    <citation type="submission" date="2019-07" db="EMBL/GenBank/DDBJ databases">
        <title>Quadrisphaera sp. strain DD2A genome sequencing and assembly.</title>
        <authorList>
            <person name="Kim I."/>
        </authorList>
    </citation>
    <scope>NUCLEOTIDE SEQUENCE [LARGE SCALE GENOMIC DNA]</scope>
    <source>
        <strain evidence="1 2">DD2A</strain>
    </source>
</reference>
<evidence type="ECO:0000313" key="2">
    <source>
        <dbReference type="Proteomes" id="UP000321234"/>
    </source>
</evidence>
<proteinExistence type="predicted"/>
<keyword evidence="2" id="KW-1185">Reference proteome</keyword>
<sequence length="123" mass="13728">MREGHGYRQEFLLALRQIAEEEGSRDPSAPELVACGAFGERDVVVLYREFDGGPILGRRYNLQLHVSLFAPTPPPPVLAEIVFWDDLWDPTGRGEVLDVGWADGLGAERRLIQWVGAAERLEA</sequence>
<gene>
    <name evidence="1" type="ORF">FMM08_19905</name>
</gene>
<evidence type="ECO:0000313" key="1">
    <source>
        <dbReference type="EMBL" id="TXR52459.1"/>
    </source>
</evidence>
<dbReference type="OrthoDB" id="5123025at2"/>
<dbReference type="EMBL" id="VKAC01000014">
    <property type="protein sequence ID" value="TXR52459.1"/>
    <property type="molecule type" value="Genomic_DNA"/>
</dbReference>
<accession>A0A5C8Z596</accession>
<organism evidence="1 2">
    <name type="scientific">Quadrisphaera setariae</name>
    <dbReference type="NCBI Taxonomy" id="2593304"/>
    <lineage>
        <taxon>Bacteria</taxon>
        <taxon>Bacillati</taxon>
        <taxon>Actinomycetota</taxon>
        <taxon>Actinomycetes</taxon>
        <taxon>Kineosporiales</taxon>
        <taxon>Kineosporiaceae</taxon>
        <taxon>Quadrisphaera</taxon>
    </lineage>
</organism>
<dbReference type="AlphaFoldDB" id="A0A5C8Z596"/>
<dbReference type="Proteomes" id="UP000321234">
    <property type="component" value="Unassembled WGS sequence"/>
</dbReference>
<name>A0A5C8Z596_9ACTN</name>
<protein>
    <submittedName>
        <fullName evidence="1">Uncharacterized protein</fullName>
    </submittedName>
</protein>
<comment type="caution">
    <text evidence="1">The sequence shown here is derived from an EMBL/GenBank/DDBJ whole genome shotgun (WGS) entry which is preliminary data.</text>
</comment>
<dbReference type="RefSeq" id="WP_147928113.1">
    <property type="nucleotide sequence ID" value="NZ_VKAC01000014.1"/>
</dbReference>